<evidence type="ECO:0000313" key="2">
    <source>
        <dbReference type="EMBL" id="KAF2314890.1"/>
    </source>
</evidence>
<dbReference type="PANTHER" id="PTHR33736:SF12">
    <property type="entry name" value="F-BOX DOMAIN-CONTAINING PROTEIN"/>
    <property type="match status" value="1"/>
</dbReference>
<dbReference type="EMBL" id="JAAGAX010000005">
    <property type="protein sequence ID" value="KAF2314890.1"/>
    <property type="molecule type" value="Genomic_DNA"/>
</dbReference>
<name>A0A6A6MMG0_HEVBR</name>
<evidence type="ECO:0000313" key="3">
    <source>
        <dbReference type="Proteomes" id="UP000467840"/>
    </source>
</evidence>
<reference evidence="2 3" key="1">
    <citation type="journal article" date="2020" name="Mol. Plant">
        <title>The Chromosome-Based Rubber Tree Genome Provides New Insights into Spurge Genome Evolution and Rubber Biosynthesis.</title>
        <authorList>
            <person name="Liu J."/>
            <person name="Shi C."/>
            <person name="Shi C.C."/>
            <person name="Li W."/>
            <person name="Zhang Q.J."/>
            <person name="Zhang Y."/>
            <person name="Li K."/>
            <person name="Lu H.F."/>
            <person name="Shi C."/>
            <person name="Zhu S.T."/>
            <person name="Xiao Z.Y."/>
            <person name="Nan H."/>
            <person name="Yue Y."/>
            <person name="Zhu X.G."/>
            <person name="Wu Y."/>
            <person name="Hong X.N."/>
            <person name="Fan G.Y."/>
            <person name="Tong Y."/>
            <person name="Zhang D."/>
            <person name="Mao C.L."/>
            <person name="Liu Y.L."/>
            <person name="Hao S.J."/>
            <person name="Liu W.Q."/>
            <person name="Lv M.Q."/>
            <person name="Zhang H.B."/>
            <person name="Liu Y."/>
            <person name="Hu-Tang G.R."/>
            <person name="Wang J.P."/>
            <person name="Wang J.H."/>
            <person name="Sun Y.H."/>
            <person name="Ni S.B."/>
            <person name="Chen W.B."/>
            <person name="Zhang X.C."/>
            <person name="Jiao Y.N."/>
            <person name="Eichler E.E."/>
            <person name="Li G.H."/>
            <person name="Liu X."/>
            <person name="Gao L.Z."/>
        </authorList>
    </citation>
    <scope>NUCLEOTIDE SEQUENCE [LARGE SCALE GENOMIC DNA]</scope>
    <source>
        <strain evidence="3">cv. GT1</strain>
        <tissue evidence="2">Leaf</tissue>
    </source>
</reference>
<gene>
    <name evidence="2" type="ORF">GH714_037082</name>
</gene>
<protein>
    <submittedName>
        <fullName evidence="2">Uncharacterized protein</fullName>
    </submittedName>
</protein>
<dbReference type="InterPro" id="IPR045283">
    <property type="entry name" value="AT3G44326-like"/>
</dbReference>
<dbReference type="AlphaFoldDB" id="A0A6A6MMG0"/>
<sequence length="372" mass="41991">MKQAIVVFGALAFGWLAIEMAFKPFLDKARAAMDKSDPDRDPDDVKDESAREESPFDANHLRLNGCDSGFSAQLSGDLGPNYLKLVADPSFRIMFMGRHQFEQDLKFELQGSHYIEILFAIKNGNQIYSLQWGLAMSVAPAEGMASLNSDIFYDILRRLDGPTLANAACACVASLPSQKRKNCFPLIVNKEVLECQWNDYPEYPEEWTEAEYYGDIDEFESISPSDFVSIVDISCPFRIDLLTYAARDVDSEGEVFLSVSDGLPPILSMEKERKDGKLWRALCDGLRFSWIVVNKKIKQAANVNGRNSLLILKKALSCCRSRNYSEVLESCHLYSKVQGELKEEKIRNESRIDRLCIVSGIAAFLTLCYYIL</sequence>
<proteinExistence type="predicted"/>
<dbReference type="Proteomes" id="UP000467840">
    <property type="component" value="Chromosome 15"/>
</dbReference>
<accession>A0A6A6MMG0</accession>
<feature type="region of interest" description="Disordered" evidence="1">
    <location>
        <begin position="33"/>
        <end position="55"/>
    </location>
</feature>
<dbReference type="PANTHER" id="PTHR33736">
    <property type="entry name" value="F-BOX PROTEIN-RELATED"/>
    <property type="match status" value="1"/>
</dbReference>
<keyword evidence="3" id="KW-1185">Reference proteome</keyword>
<comment type="caution">
    <text evidence="2">The sequence shown here is derived from an EMBL/GenBank/DDBJ whole genome shotgun (WGS) entry which is preliminary data.</text>
</comment>
<evidence type="ECO:0000256" key="1">
    <source>
        <dbReference type="SAM" id="MobiDB-lite"/>
    </source>
</evidence>
<organism evidence="2 3">
    <name type="scientific">Hevea brasiliensis</name>
    <name type="common">Para rubber tree</name>
    <name type="synonym">Siphonia brasiliensis</name>
    <dbReference type="NCBI Taxonomy" id="3981"/>
    <lineage>
        <taxon>Eukaryota</taxon>
        <taxon>Viridiplantae</taxon>
        <taxon>Streptophyta</taxon>
        <taxon>Embryophyta</taxon>
        <taxon>Tracheophyta</taxon>
        <taxon>Spermatophyta</taxon>
        <taxon>Magnoliopsida</taxon>
        <taxon>eudicotyledons</taxon>
        <taxon>Gunneridae</taxon>
        <taxon>Pentapetalae</taxon>
        <taxon>rosids</taxon>
        <taxon>fabids</taxon>
        <taxon>Malpighiales</taxon>
        <taxon>Euphorbiaceae</taxon>
        <taxon>Crotonoideae</taxon>
        <taxon>Micrandreae</taxon>
        <taxon>Hevea</taxon>
    </lineage>
</organism>